<accession>A0ABN9RU18</accession>
<evidence type="ECO:0000313" key="3">
    <source>
        <dbReference type="Proteomes" id="UP001189429"/>
    </source>
</evidence>
<comment type="caution">
    <text evidence="2">The sequence shown here is derived from an EMBL/GenBank/DDBJ whole genome shotgun (WGS) entry which is preliminary data.</text>
</comment>
<protein>
    <recommendedName>
        <fullName evidence="4">Condensin complex subunit 2</fullName>
    </recommendedName>
</protein>
<evidence type="ECO:0000313" key="2">
    <source>
        <dbReference type="EMBL" id="CAK0822211.1"/>
    </source>
</evidence>
<reference evidence="2" key="1">
    <citation type="submission" date="2023-10" db="EMBL/GenBank/DDBJ databases">
        <authorList>
            <person name="Chen Y."/>
            <person name="Shah S."/>
            <person name="Dougan E. K."/>
            <person name="Thang M."/>
            <person name="Chan C."/>
        </authorList>
    </citation>
    <scope>NUCLEOTIDE SEQUENCE [LARGE SCALE GENOMIC DNA]</scope>
</reference>
<keyword evidence="3" id="KW-1185">Reference proteome</keyword>
<sequence>MGKFKSMEEDAGQDLDKAVTSEHATNNIIGSQEDAAQAQVTDDPIADLQARLTLATEEQPTSIADALVKVVTNNRVFKSGCRMHVCCAEVLTPAMDLVAGVDDTLFSNPALDIITETAATAMSHSETPKALVDAGFKDAESLLGFVRLRGSYTQQFAKDLLSPAGGAGGGKELTAGDSDGSLSTVLIATHFSKLPQDEKVALAEAGGAARGEAEWRAHWRDALPGLAAGKKPPQILSLQPPPRRLKREKSKSGDPAPRSGASGGQVCPVGHAKVAKEPPFDPTFVAVETIAQIPAMASMGVDVNAAQAKLATWTWSLQNVNMPDFAGKLAVDLQRAPKHTSAFLLASMFQGPIDLYLNGGLASALQSDCILPAWMVAITEKQSDSNVQMTHVEYKGKTNDMGKIVRPTTEEEAEKANV</sequence>
<evidence type="ECO:0000256" key="1">
    <source>
        <dbReference type="SAM" id="MobiDB-lite"/>
    </source>
</evidence>
<dbReference type="Proteomes" id="UP001189429">
    <property type="component" value="Unassembled WGS sequence"/>
</dbReference>
<feature type="region of interest" description="Disordered" evidence="1">
    <location>
        <begin position="225"/>
        <end position="269"/>
    </location>
</feature>
<name>A0ABN9RU18_9DINO</name>
<dbReference type="EMBL" id="CAUYUJ010007869">
    <property type="protein sequence ID" value="CAK0822211.1"/>
    <property type="molecule type" value="Genomic_DNA"/>
</dbReference>
<organism evidence="2 3">
    <name type="scientific">Prorocentrum cordatum</name>
    <dbReference type="NCBI Taxonomy" id="2364126"/>
    <lineage>
        <taxon>Eukaryota</taxon>
        <taxon>Sar</taxon>
        <taxon>Alveolata</taxon>
        <taxon>Dinophyceae</taxon>
        <taxon>Prorocentrales</taxon>
        <taxon>Prorocentraceae</taxon>
        <taxon>Prorocentrum</taxon>
    </lineage>
</organism>
<proteinExistence type="predicted"/>
<evidence type="ECO:0008006" key="4">
    <source>
        <dbReference type="Google" id="ProtNLM"/>
    </source>
</evidence>
<gene>
    <name evidence="2" type="ORF">PCOR1329_LOCUS23284</name>
</gene>